<dbReference type="EMBL" id="JANJQO010000146">
    <property type="protein sequence ID" value="KAJ2981201.1"/>
    <property type="molecule type" value="Genomic_DNA"/>
</dbReference>
<keyword evidence="2" id="KW-1185">Reference proteome</keyword>
<gene>
    <name evidence="1" type="ORF">NQ176_g2180</name>
</gene>
<comment type="caution">
    <text evidence="1">The sequence shown here is derived from an EMBL/GenBank/DDBJ whole genome shotgun (WGS) entry which is preliminary data.</text>
</comment>
<dbReference type="Proteomes" id="UP001143910">
    <property type="component" value="Unassembled WGS sequence"/>
</dbReference>
<organism evidence="1 2">
    <name type="scientific">Zarea fungicola</name>
    <dbReference type="NCBI Taxonomy" id="93591"/>
    <lineage>
        <taxon>Eukaryota</taxon>
        <taxon>Fungi</taxon>
        <taxon>Dikarya</taxon>
        <taxon>Ascomycota</taxon>
        <taxon>Pezizomycotina</taxon>
        <taxon>Sordariomycetes</taxon>
        <taxon>Hypocreomycetidae</taxon>
        <taxon>Hypocreales</taxon>
        <taxon>Cordycipitaceae</taxon>
        <taxon>Zarea</taxon>
    </lineage>
</organism>
<name>A0ACC1NRI7_9HYPO</name>
<proteinExistence type="predicted"/>
<evidence type="ECO:0000313" key="1">
    <source>
        <dbReference type="EMBL" id="KAJ2981201.1"/>
    </source>
</evidence>
<accession>A0ACC1NRI7</accession>
<sequence length="1329" mass="141123">MLLDFALFNPVDKQNSQIAISACAAPYNSFQESTLQARSSSTSSCAKDGVSRTNTTSSLQLSRSGASSSTSLTEVTASLDLLRNFYLSHDSGCNETIKFASSGNAVVGVFAGSGFADQGVLNIALEKLRGDLLGSGAVAEQTVVQLCSNSTARYNFGIYVATDGNFGPVQHALQSWKNGGCVDIKAGIMDWQTVTFASPLALNSSLGRNNTTAIHHKFSGGHGSRVRSSSTDLTGQEDGCNAITVAAGDDHDTLARECGITSTEFAKYNPSLPTSNGFQMGQLVCCGTRVVAGAKNAVSLIAAPQADGNGYCYAYTVKTGDNCASLSASYGVTNDDIEEWNKETWGWNGCDKMFAGYNICLSSGYPPMPAPAANAVCGPQVNGTGKAPPGFDLSTLNECRLKACCNTWGQCGTTDDFCTPSKSATGAPGTAAPGTNGCISNCGTDVIIGDAPKDAYNIAYFEAFDWDRPCLHMAADQIDTALYTHAHYSFAVLTEDLSVSINGTETQFSIFKGITGIKKIISIGGWAFSTDPATYKIFRTAVLGEDNRTKLVNNVVKFLTDNDLDGIDWDWEYPDEPDIPGIPAGTLDDQVGFYLLLEELQSKMPNGKTISVTAPASFWYLQHFPIQGISLVVDYIVYMTYDLHGQWDYSNKYSSPGCGSYDQGLGNCLRSHVNLTETINALSMITKAGVPSNMIVVGVSSYGRSFQMSSAGCWTEQCTYTGPESGAIKGRCTGTAGYLSDFEINEILAQGASAQTHFDAASRSDIVVFNNTQWVAHMSPDNKAFRKLLYKNLNFLGTADWAVDLQSDSGQESSDSDNFNKTIYVNPKIWQSAAQVVTALPGGTLVWPPMPLASPTTITFPPWSTVVSYSSLTTKTTTISGTTSAYPAYIYVTWPTVLTIPPLTTTAIPVWGVPLNTNTTGGPIILTSSVQPPPFTIQVTPVINGTTSIINPSKTSTTTPAPIVWGSITYTPPVETQTFGESTIIIGGNTLLPTGVVVTPNPYPSSKPTPGTTDPVLNSKTPSWTSGKTPEPTAGPGCPGCGTPCILWCDSDCPFCPPDIFGSGDGSSNPDDPEDPDDPDDPALYTILVQDLSNVDVFPSEFPSLDEMLSIDSIQGSAISSAFASVLGSTTSTATTAEASPTPTLRADCLIYDAEFFYGFSVINIEGWGDGDGARLHHEEDGCGALTGWVWRTAAENNGDASAVFNLPFFIKDGCVERAIASAGGPKIKCKGGGLKRSSLPGEIGGSEALKSQTYYTNLQVSEGTQITQRARKWPNGSPLPYTAKEMEEFAEFYKELDPKLTSMATHKPYVPMDWGTTATATGAFTTAV</sequence>
<evidence type="ECO:0000313" key="2">
    <source>
        <dbReference type="Proteomes" id="UP001143910"/>
    </source>
</evidence>
<reference evidence="1" key="1">
    <citation type="submission" date="2022-08" db="EMBL/GenBank/DDBJ databases">
        <title>Genome Sequence of Lecanicillium fungicola.</title>
        <authorList>
            <person name="Buettner E."/>
        </authorList>
    </citation>
    <scope>NUCLEOTIDE SEQUENCE</scope>
    <source>
        <strain evidence="1">Babe33</strain>
    </source>
</reference>
<protein>
    <submittedName>
        <fullName evidence="1">Uncharacterized protein</fullName>
    </submittedName>
</protein>